<feature type="domain" description="Phosphatidic acid phosphatase type 2/haloperoxidase" evidence="2">
    <location>
        <begin position="361"/>
        <end position="453"/>
    </location>
</feature>
<dbReference type="Pfam" id="PF01569">
    <property type="entry name" value="PAP2"/>
    <property type="match status" value="2"/>
</dbReference>
<keyword evidence="4" id="KW-1185">Reference proteome</keyword>
<feature type="chain" id="PRO_5047057666" evidence="1">
    <location>
        <begin position="22"/>
        <end position="465"/>
    </location>
</feature>
<dbReference type="Gene3D" id="1.10.606.20">
    <property type="match status" value="1"/>
</dbReference>
<keyword evidence="1" id="KW-0732">Signal</keyword>
<dbReference type="InterPro" id="IPR052559">
    <property type="entry name" value="V-haloperoxidase"/>
</dbReference>
<dbReference type="Proteomes" id="UP001196870">
    <property type="component" value="Unassembled WGS sequence"/>
</dbReference>
<protein>
    <submittedName>
        <fullName evidence="3">Vanadium-dependent haloperoxidase</fullName>
    </submittedName>
</protein>
<evidence type="ECO:0000313" key="4">
    <source>
        <dbReference type="Proteomes" id="UP001196870"/>
    </source>
</evidence>
<gene>
    <name evidence="3" type="ORF">GXW71_14160</name>
</gene>
<dbReference type="PANTHER" id="PTHR34599">
    <property type="entry name" value="PEROXIDASE-RELATED"/>
    <property type="match status" value="1"/>
</dbReference>
<dbReference type="Gene3D" id="1.10.606.10">
    <property type="entry name" value="Vanadium-containing Chloroperoxidase, domain 2"/>
    <property type="match status" value="1"/>
</dbReference>
<comment type="caution">
    <text evidence="3">The sequence shown here is derived from an EMBL/GenBank/DDBJ whole genome shotgun (WGS) entry which is preliminary data.</text>
</comment>
<evidence type="ECO:0000259" key="2">
    <source>
        <dbReference type="Pfam" id="PF01569"/>
    </source>
</evidence>
<dbReference type="EMBL" id="JAAGBB010000015">
    <property type="protein sequence ID" value="MBR0665502.1"/>
    <property type="molecule type" value="Genomic_DNA"/>
</dbReference>
<feature type="domain" description="Phosphatidic acid phosphatase type 2/haloperoxidase" evidence="2">
    <location>
        <begin position="138"/>
        <end position="225"/>
    </location>
</feature>
<dbReference type="CDD" id="cd03398">
    <property type="entry name" value="PAP2_haloperoxidase"/>
    <property type="match status" value="2"/>
</dbReference>
<reference evidence="4" key="1">
    <citation type="journal article" date="2021" name="Syst. Appl. Microbiol.">
        <title>Roseomonas hellenica sp. nov., isolated from roots of wild-growing Alkanna tinctoria.</title>
        <authorList>
            <person name="Rat A."/>
            <person name="Naranjo H.D."/>
            <person name="Lebbe L."/>
            <person name="Cnockaert M."/>
            <person name="Krigas N."/>
            <person name="Grigoriadou K."/>
            <person name="Maloupa E."/>
            <person name="Willems A."/>
        </authorList>
    </citation>
    <scope>NUCLEOTIDE SEQUENCE [LARGE SCALE GENOMIC DNA]</scope>
    <source>
        <strain evidence="4">LMG 31523</strain>
    </source>
</reference>
<dbReference type="PANTHER" id="PTHR34599:SF1">
    <property type="entry name" value="PHOSPHATIDIC ACID PHOSPHATASE TYPE 2_HALOPEROXIDASE DOMAIN-CONTAINING PROTEIN"/>
    <property type="match status" value="1"/>
</dbReference>
<feature type="signal peptide" evidence="1">
    <location>
        <begin position="1"/>
        <end position="21"/>
    </location>
</feature>
<dbReference type="InterPro" id="IPR036938">
    <property type="entry name" value="PAP2/HPO_sf"/>
</dbReference>
<dbReference type="InterPro" id="IPR000326">
    <property type="entry name" value="PAP2/HPO"/>
</dbReference>
<organism evidence="3 4">
    <name type="scientific">Plastoroseomonas hellenica</name>
    <dbReference type="NCBI Taxonomy" id="2687306"/>
    <lineage>
        <taxon>Bacteria</taxon>
        <taxon>Pseudomonadati</taxon>
        <taxon>Pseudomonadota</taxon>
        <taxon>Alphaproteobacteria</taxon>
        <taxon>Acetobacterales</taxon>
        <taxon>Acetobacteraceae</taxon>
        <taxon>Plastoroseomonas</taxon>
    </lineage>
</organism>
<dbReference type="InterPro" id="IPR016119">
    <property type="entry name" value="Br/Cl_peroxidase_C"/>
</dbReference>
<evidence type="ECO:0000313" key="3">
    <source>
        <dbReference type="EMBL" id="MBR0665502.1"/>
    </source>
</evidence>
<name>A0ABS5EYY6_9PROT</name>
<dbReference type="SUPFAM" id="SSF48317">
    <property type="entry name" value="Acid phosphatase/Vanadium-dependent haloperoxidase"/>
    <property type="match status" value="2"/>
</dbReference>
<dbReference type="RefSeq" id="WP_211853168.1">
    <property type="nucleotide sequence ID" value="NZ_JAAGBB010000015.1"/>
</dbReference>
<evidence type="ECO:0000256" key="1">
    <source>
        <dbReference type="SAM" id="SignalP"/>
    </source>
</evidence>
<accession>A0ABS5EYY6</accession>
<sequence>MRRRPLLLAALPATAALTLPAADAPASEVIAPRGPVEPGAGTWRSWVIASGSAFRLPPPPNADASGDEIAQLKALAGRRDAAALERIGYWDTGAPSYRWNQILTEALVRNGTPANLAYRHLSVLHIAIHDAMIAAWDSKHAHGRPQPSALDPDLQTAIPNPPSPSYPAEHAVAAGAAGAVLGTLFPQRSDAFRALAEEAAASRLLAGVAYPSDVAAGLALGRQVAAKVIEHAAADRSAEPWTGTVPAGPGLWRGTNPAMPQAATWRGWVLERPDEFRPPPPSAPDSAERRAELAELRDYRRTPKSNADAGFWEYAVGGLRQYQFWGGQLARLTLEHRLDANAPRIARAFALTYAALHDTGVACWDAKYAYWTIRPFQLDPELRTVFPSPNHPSYPAAHACYSVAAATMLGHLFPRDAEAMAALATDAAESRIWAGIHYRSDIVVGAELARAVAGKVIDRARADGA</sequence>
<proteinExistence type="predicted"/>